<evidence type="ECO:0000313" key="2">
    <source>
        <dbReference type="Proteomes" id="UP000823388"/>
    </source>
</evidence>
<dbReference type="PANTHER" id="PTHR33085:SF103">
    <property type="entry name" value="F-BOX ASSOCIATED DOMAIN-CONTAINING PROTEIN"/>
    <property type="match status" value="1"/>
</dbReference>
<dbReference type="EMBL" id="CM029046">
    <property type="protein sequence ID" value="KAG2593140.1"/>
    <property type="molecule type" value="Genomic_DNA"/>
</dbReference>
<reference evidence="1" key="1">
    <citation type="submission" date="2020-05" db="EMBL/GenBank/DDBJ databases">
        <title>WGS assembly of Panicum virgatum.</title>
        <authorList>
            <person name="Lovell J.T."/>
            <person name="Jenkins J."/>
            <person name="Shu S."/>
            <person name="Juenger T.E."/>
            <person name="Schmutz J."/>
        </authorList>
    </citation>
    <scope>NUCLEOTIDE SEQUENCE</scope>
    <source>
        <strain evidence="1">AP13</strain>
    </source>
</reference>
<dbReference type="InterPro" id="IPR012871">
    <property type="entry name" value="DUF1668_ORYSA"/>
</dbReference>
<dbReference type="Proteomes" id="UP000823388">
    <property type="component" value="Chromosome 5N"/>
</dbReference>
<organism evidence="1 2">
    <name type="scientific">Panicum virgatum</name>
    <name type="common">Blackwell switchgrass</name>
    <dbReference type="NCBI Taxonomy" id="38727"/>
    <lineage>
        <taxon>Eukaryota</taxon>
        <taxon>Viridiplantae</taxon>
        <taxon>Streptophyta</taxon>
        <taxon>Embryophyta</taxon>
        <taxon>Tracheophyta</taxon>
        <taxon>Spermatophyta</taxon>
        <taxon>Magnoliopsida</taxon>
        <taxon>Liliopsida</taxon>
        <taxon>Poales</taxon>
        <taxon>Poaceae</taxon>
        <taxon>PACMAD clade</taxon>
        <taxon>Panicoideae</taxon>
        <taxon>Panicodae</taxon>
        <taxon>Paniceae</taxon>
        <taxon>Panicinae</taxon>
        <taxon>Panicum</taxon>
        <taxon>Panicum sect. Hiantes</taxon>
    </lineage>
</organism>
<dbReference type="AlphaFoldDB" id="A0A8T0S548"/>
<protein>
    <submittedName>
        <fullName evidence="1">Uncharacterized protein</fullName>
    </submittedName>
</protein>
<name>A0A8T0S548_PANVG</name>
<comment type="caution">
    <text evidence="1">The sequence shown here is derived from an EMBL/GenBank/DDBJ whole genome shotgun (WGS) entry which is preliminary data.</text>
</comment>
<evidence type="ECO:0000313" key="1">
    <source>
        <dbReference type="EMBL" id="KAG2593140.1"/>
    </source>
</evidence>
<proteinExistence type="predicted"/>
<dbReference type="Pfam" id="PF07893">
    <property type="entry name" value="DUF1668"/>
    <property type="match status" value="1"/>
</dbReference>
<keyword evidence="2" id="KW-1185">Reference proteome</keyword>
<sequence length="293" mass="33035">MFGRGEKKSLIAGADENGLTVMYDLAQRTVHNQVCLNEHKGIDAVSDAVGDSLYVIERTPLLRRHCSLEALVYDGEQCNKHDESILEWHWRRLEPPPYVLAPGYKPTPISAYTVVGGSDIWISTPDIGTYSNTSAGTWSKVGKWVLPFRNRADYIPECNSWLGFSSRCGLLCSMDLSTASERDKPNVSSVLEEVMQECQGYILSRSYLVRLGSARFCVAKFFEKEYNHVTKEGYVYSQRETFVIFTGFVMDLDGPGGLLRMTKHESRRYMIPDMGIVGIGWVFARATKLLCQN</sequence>
<dbReference type="PANTHER" id="PTHR33085">
    <property type="entry name" value="OS12G0113100 PROTEIN-RELATED"/>
    <property type="match status" value="1"/>
</dbReference>
<gene>
    <name evidence="1" type="ORF">PVAP13_5NG109731</name>
</gene>
<accession>A0A8T0S548</accession>